<keyword evidence="3" id="KW-1185">Reference proteome</keyword>
<dbReference type="SUPFAM" id="SSF53850">
    <property type="entry name" value="Periplasmic binding protein-like II"/>
    <property type="match status" value="1"/>
</dbReference>
<proteinExistence type="predicted"/>
<dbReference type="PROSITE" id="PS51257">
    <property type="entry name" value="PROKAR_LIPOPROTEIN"/>
    <property type="match status" value="1"/>
</dbReference>
<dbReference type="Gene3D" id="3.40.190.10">
    <property type="entry name" value="Periplasmic binding protein-like II"/>
    <property type="match status" value="2"/>
</dbReference>
<comment type="caution">
    <text evidence="2">The sequence shown here is derived from an EMBL/GenBank/DDBJ whole genome shotgun (WGS) entry which is preliminary data.</text>
</comment>
<feature type="signal peptide" evidence="1">
    <location>
        <begin position="1"/>
        <end position="24"/>
    </location>
</feature>
<evidence type="ECO:0000313" key="3">
    <source>
        <dbReference type="Proteomes" id="UP000317036"/>
    </source>
</evidence>
<accession>A0A559K9N1</accession>
<protein>
    <submittedName>
        <fullName evidence="2">Extracellular solute-binding protein</fullName>
    </submittedName>
</protein>
<keyword evidence="1" id="KW-0732">Signal</keyword>
<dbReference type="InterPro" id="IPR050490">
    <property type="entry name" value="Bact_solute-bd_prot1"/>
</dbReference>
<reference evidence="2 3" key="1">
    <citation type="submission" date="2019-07" db="EMBL/GenBank/DDBJ databases">
        <authorList>
            <person name="Kim J."/>
        </authorList>
    </citation>
    <scope>NUCLEOTIDE SEQUENCE [LARGE SCALE GENOMIC DNA]</scope>
    <source>
        <strain evidence="2 3">JC52</strain>
    </source>
</reference>
<evidence type="ECO:0000313" key="2">
    <source>
        <dbReference type="EMBL" id="TVY08838.1"/>
    </source>
</evidence>
<dbReference type="PANTHER" id="PTHR43649:SF12">
    <property type="entry name" value="DIACETYLCHITOBIOSE BINDING PROTEIN DASA"/>
    <property type="match status" value="1"/>
</dbReference>
<dbReference type="Proteomes" id="UP000317036">
    <property type="component" value="Unassembled WGS sequence"/>
</dbReference>
<dbReference type="OrthoDB" id="9787283at2"/>
<sequence>MKKMPKQCLTVSAMVLLSAGLLGCQQGGAPEAKPSANASTVSPTGFPVVKEKVTLKGFARKDAQLGDYAQMALWKQIEEKTNIHVDWVTPALQDATEKVNLAIASGDLPDFFIKGVIPQEDVIKYGSQGILLPLEKLIDSYAPNLKAILDKKPELRASITSPDGHIYTLPRIVDYGLLGVPRFPMLNMTWTSKVGMQPPKTSDELYQLLKAFKEKDPNGSGTADEIPYSAHNLDWAMRGLEGMFGLERNLDYYTNVDSSNKVHIWVTDDKYKQLLQYAHKLYAEGLMDKEIFTQTDQLYFGKLAANRVGFTPLLTSQNAGKFANDYKGITPIKGPGGDQLWNMRQDTNAGGAKAAITKANKNPEATMRLLDYFYSDEGATLQYMGGQEGDTYTKSADGSLHYKPELLKSSKGFAVEIGARTIWPGGMEPGYYTEKQLAPMMEGTTRPADFNTVKDYVTKNYHAMPLLSKEKQDQMTALRTDIDTFLKEMQAKFILGDASFDTWGKYTETLKKMGIDKLEAQYQDAMNTLVKK</sequence>
<gene>
    <name evidence="2" type="ORF">FPZ49_16310</name>
</gene>
<dbReference type="PANTHER" id="PTHR43649">
    <property type="entry name" value="ARABINOSE-BINDING PROTEIN-RELATED"/>
    <property type="match status" value="1"/>
</dbReference>
<dbReference type="EMBL" id="VNJI01000019">
    <property type="protein sequence ID" value="TVY08838.1"/>
    <property type="molecule type" value="Genomic_DNA"/>
</dbReference>
<dbReference type="Pfam" id="PF01547">
    <property type="entry name" value="SBP_bac_1"/>
    <property type="match status" value="1"/>
</dbReference>
<dbReference type="AlphaFoldDB" id="A0A559K9N1"/>
<name>A0A559K9N1_9BACL</name>
<organism evidence="2 3">
    <name type="scientific">Paenibacillus cremeus</name>
    <dbReference type="NCBI Taxonomy" id="2163881"/>
    <lineage>
        <taxon>Bacteria</taxon>
        <taxon>Bacillati</taxon>
        <taxon>Bacillota</taxon>
        <taxon>Bacilli</taxon>
        <taxon>Bacillales</taxon>
        <taxon>Paenibacillaceae</taxon>
        <taxon>Paenibacillus</taxon>
    </lineage>
</organism>
<evidence type="ECO:0000256" key="1">
    <source>
        <dbReference type="SAM" id="SignalP"/>
    </source>
</evidence>
<dbReference type="RefSeq" id="WP_144848573.1">
    <property type="nucleotide sequence ID" value="NZ_VNJI01000019.1"/>
</dbReference>
<dbReference type="InterPro" id="IPR006059">
    <property type="entry name" value="SBP"/>
</dbReference>
<feature type="chain" id="PRO_5039566965" evidence="1">
    <location>
        <begin position="25"/>
        <end position="532"/>
    </location>
</feature>